<evidence type="ECO:0000313" key="3">
    <source>
        <dbReference type="WBParaSite" id="PTRK_0000742800.1"/>
    </source>
</evidence>
<dbReference type="AlphaFoldDB" id="A0A0N4ZHN2"/>
<accession>A0A0N4ZHN2</accession>
<feature type="transmembrane region" description="Helical" evidence="1">
    <location>
        <begin position="157"/>
        <end position="176"/>
    </location>
</feature>
<evidence type="ECO:0000313" key="2">
    <source>
        <dbReference type="Proteomes" id="UP000038045"/>
    </source>
</evidence>
<feature type="transmembrane region" description="Helical" evidence="1">
    <location>
        <begin position="237"/>
        <end position="259"/>
    </location>
</feature>
<dbReference type="WBParaSite" id="PTRK_0000742800.1">
    <property type="protein sequence ID" value="PTRK_0000742800.1"/>
    <property type="gene ID" value="PTRK_0000742800"/>
</dbReference>
<keyword evidence="1" id="KW-1133">Transmembrane helix</keyword>
<feature type="transmembrane region" description="Helical" evidence="1">
    <location>
        <begin position="125"/>
        <end position="145"/>
    </location>
</feature>
<organism evidence="2 3">
    <name type="scientific">Parastrongyloides trichosuri</name>
    <name type="common">Possum-specific nematode worm</name>
    <dbReference type="NCBI Taxonomy" id="131310"/>
    <lineage>
        <taxon>Eukaryota</taxon>
        <taxon>Metazoa</taxon>
        <taxon>Ecdysozoa</taxon>
        <taxon>Nematoda</taxon>
        <taxon>Chromadorea</taxon>
        <taxon>Rhabditida</taxon>
        <taxon>Tylenchina</taxon>
        <taxon>Panagrolaimomorpha</taxon>
        <taxon>Strongyloidoidea</taxon>
        <taxon>Strongyloididae</taxon>
        <taxon>Parastrongyloides</taxon>
    </lineage>
</organism>
<keyword evidence="1" id="KW-0812">Transmembrane</keyword>
<dbReference type="Proteomes" id="UP000038045">
    <property type="component" value="Unplaced"/>
</dbReference>
<evidence type="ECO:0000256" key="1">
    <source>
        <dbReference type="SAM" id="Phobius"/>
    </source>
</evidence>
<proteinExistence type="predicted"/>
<sequence>MFEKMDNIRNKEKHDRLIKVTHKMKELNEFLDEELCDDCNNVTHCQIFWYSQIKYSQCFKLIVLFILAVSHLYYIQPFLRTYSAYEDHVHRIYDYADTYRVQGHVYNQKLLQAQIDVLTDYKKNMWMTVGSMCVSLSISCFFMFIVPFTSMKSWHSVFMKIIDFVAFSTLPVLLWARSVIVTSLHALMDIAAVEIPSLESFSKLARELGCSLNIRSKKIYCQDYILQSIFPVLVLKYLMILCILTAAYVLLAYLIAYCIRHWFPHGRSYSMESLSSEDDKDIEEVKCIPKETV</sequence>
<keyword evidence="2" id="KW-1185">Reference proteome</keyword>
<reference evidence="3" key="1">
    <citation type="submission" date="2017-02" db="UniProtKB">
        <authorList>
            <consortium name="WormBaseParasite"/>
        </authorList>
    </citation>
    <scope>IDENTIFICATION</scope>
</reference>
<keyword evidence="1" id="KW-0472">Membrane</keyword>
<name>A0A0N4ZHN2_PARTI</name>
<feature type="transmembrane region" description="Helical" evidence="1">
    <location>
        <begin position="58"/>
        <end position="75"/>
    </location>
</feature>
<protein>
    <submittedName>
        <fullName evidence="3">Lysosomal protein transmembrane 5</fullName>
    </submittedName>
</protein>